<dbReference type="InterPro" id="IPR011049">
    <property type="entry name" value="Serralysin-like_metalloprot_C"/>
</dbReference>
<feature type="region of interest" description="Disordered" evidence="3">
    <location>
        <begin position="248"/>
        <end position="272"/>
    </location>
</feature>
<accession>A0A561VME8</accession>
<dbReference type="Gene3D" id="2.150.10.10">
    <property type="entry name" value="Serralysin-like metalloprotease, C-terminal"/>
    <property type="match status" value="2"/>
</dbReference>
<evidence type="ECO:0000256" key="4">
    <source>
        <dbReference type="SAM" id="SignalP"/>
    </source>
</evidence>
<gene>
    <name evidence="5" type="ORF">FHX34_105669</name>
</gene>
<keyword evidence="6" id="KW-1185">Reference proteome</keyword>
<keyword evidence="2" id="KW-0964">Secreted</keyword>
<feature type="compositionally biased region" description="Basic and acidic residues" evidence="3">
    <location>
        <begin position="250"/>
        <end position="263"/>
    </location>
</feature>
<feature type="signal peptide" evidence="4">
    <location>
        <begin position="1"/>
        <end position="33"/>
    </location>
</feature>
<dbReference type="Pfam" id="PF00353">
    <property type="entry name" value="HemolysinCabind"/>
    <property type="match status" value="4"/>
</dbReference>
<feature type="chain" id="PRO_5022212577" evidence="4">
    <location>
        <begin position="34"/>
        <end position="372"/>
    </location>
</feature>
<dbReference type="GO" id="GO:0005509">
    <property type="term" value="F:calcium ion binding"/>
    <property type="evidence" value="ECO:0007669"/>
    <property type="project" value="InterPro"/>
</dbReference>
<evidence type="ECO:0000256" key="2">
    <source>
        <dbReference type="ARBA" id="ARBA00022525"/>
    </source>
</evidence>
<reference evidence="5 6" key="1">
    <citation type="submission" date="2019-06" db="EMBL/GenBank/DDBJ databases">
        <title>Sequencing the genomes of 1000 actinobacteria strains.</title>
        <authorList>
            <person name="Klenk H.-P."/>
        </authorList>
    </citation>
    <scope>NUCLEOTIDE SEQUENCE [LARGE SCALE GENOMIC DNA]</scope>
    <source>
        <strain evidence="5 6">DSM 43866</strain>
    </source>
</reference>
<dbReference type="PANTHER" id="PTHR38340">
    <property type="entry name" value="S-LAYER PROTEIN"/>
    <property type="match status" value="1"/>
</dbReference>
<feature type="region of interest" description="Disordered" evidence="3">
    <location>
        <begin position="125"/>
        <end position="150"/>
    </location>
</feature>
<dbReference type="AlphaFoldDB" id="A0A561VME8"/>
<name>A0A561VME8_ACTTI</name>
<evidence type="ECO:0000313" key="5">
    <source>
        <dbReference type="EMBL" id="TWG12801.1"/>
    </source>
</evidence>
<evidence type="ECO:0000313" key="6">
    <source>
        <dbReference type="Proteomes" id="UP000320239"/>
    </source>
</evidence>
<dbReference type="SUPFAM" id="SSF51120">
    <property type="entry name" value="beta-Roll"/>
    <property type="match status" value="2"/>
</dbReference>
<comment type="subcellular location">
    <subcellularLocation>
        <location evidence="1">Secreted</location>
    </subcellularLocation>
</comment>
<dbReference type="PROSITE" id="PS00330">
    <property type="entry name" value="HEMOLYSIN_CALCIUM"/>
    <property type="match status" value="2"/>
</dbReference>
<dbReference type="InterPro" id="IPR001343">
    <property type="entry name" value="Hemolysn_Ca-bd"/>
</dbReference>
<dbReference type="PANTHER" id="PTHR38340:SF1">
    <property type="entry name" value="S-LAYER PROTEIN"/>
    <property type="match status" value="1"/>
</dbReference>
<protein>
    <submittedName>
        <fullName evidence="5">Hemolysin type calcium-binding protein</fullName>
    </submittedName>
</protein>
<feature type="region of interest" description="Disordered" evidence="3">
    <location>
        <begin position="182"/>
        <end position="218"/>
    </location>
</feature>
<dbReference type="InterPro" id="IPR018511">
    <property type="entry name" value="Hemolysin-typ_Ca-bd_CS"/>
</dbReference>
<keyword evidence="4" id="KW-0732">Signal</keyword>
<dbReference type="Proteomes" id="UP000320239">
    <property type="component" value="Unassembled WGS sequence"/>
</dbReference>
<organism evidence="5 6">
    <name type="scientific">Actinoplanes teichomyceticus</name>
    <dbReference type="NCBI Taxonomy" id="1867"/>
    <lineage>
        <taxon>Bacteria</taxon>
        <taxon>Bacillati</taxon>
        <taxon>Actinomycetota</taxon>
        <taxon>Actinomycetes</taxon>
        <taxon>Micromonosporales</taxon>
        <taxon>Micromonosporaceae</taxon>
        <taxon>Actinoplanes</taxon>
    </lineage>
</organism>
<dbReference type="InterPro" id="IPR050557">
    <property type="entry name" value="RTX_toxin/Mannuronan_C5-epim"/>
</dbReference>
<evidence type="ECO:0000256" key="3">
    <source>
        <dbReference type="SAM" id="MobiDB-lite"/>
    </source>
</evidence>
<sequence>MPSALWRLRAAGSLATAVAVCASLPLAAVPARAAGTAGLLAVVDGTVVEYKTAKGKQSTITLTRKGATITVDDRVAIKVGAGCRRVKGDRTKARCTPAAAPTRLRVYAYDRSDTIVNSTDLPITADGGTGSDKLTGGSSHDRLYGRSGNDVVRGRGGNDVLYGGAGNDKLYGGAGDDGLDDGSGTDVAWGASGSDSFTNGPGNDRFYGESGDDRYHSRQHAGKDADLYLGGPGVDAAGYSNYTSAVSVDLDGRKGDDGRKGEGDSIGADVEDLLGGRGNDRLAGNGRANDLDGREGNDVILGHGGDDTLLGRKGVDRLYGGAGDDRLDGNATPGVPDEYDEVTDWLDGGPNTAVGDTCVRLDFAHTTGCEKR</sequence>
<proteinExistence type="predicted"/>
<dbReference type="GO" id="GO:0005576">
    <property type="term" value="C:extracellular region"/>
    <property type="evidence" value="ECO:0007669"/>
    <property type="project" value="UniProtKB-SubCell"/>
</dbReference>
<dbReference type="EMBL" id="VIWY01000005">
    <property type="protein sequence ID" value="TWG12801.1"/>
    <property type="molecule type" value="Genomic_DNA"/>
</dbReference>
<comment type="caution">
    <text evidence="5">The sequence shown here is derived from an EMBL/GenBank/DDBJ whole genome shotgun (WGS) entry which is preliminary data.</text>
</comment>
<evidence type="ECO:0000256" key="1">
    <source>
        <dbReference type="ARBA" id="ARBA00004613"/>
    </source>
</evidence>
<dbReference type="PRINTS" id="PR00313">
    <property type="entry name" value="CABNDNGRPT"/>
</dbReference>